<name>A0ABN9UT08_9DINO</name>
<sequence length="217" mass="23425">RCIAGASPVHRRCIGDLVRPPGPVCSDPIKGASYARAFTCQGPRRQGGSVLQPARCCLPCPLPSPQQGRPGLAVPVVLPVPEDGSSPAKQVSKRITSKRPAVQRHRCSSEELTLGNSHSSPSVSTPSRTPRPARASSRSNAAEHPSVMSWVRDIGRDHSFRYIPFAAWGRQIRPWQGSDRVVDRVVCVPRGAFKIWDAARCCRKLAVQPAVPVGHPA</sequence>
<feature type="region of interest" description="Disordered" evidence="1">
    <location>
        <begin position="82"/>
        <end position="144"/>
    </location>
</feature>
<gene>
    <name evidence="2" type="ORF">PCOR1329_LOCUS51391</name>
</gene>
<feature type="non-terminal residue" evidence="2">
    <location>
        <position position="1"/>
    </location>
</feature>
<feature type="compositionally biased region" description="Basic residues" evidence="1">
    <location>
        <begin position="91"/>
        <end position="106"/>
    </location>
</feature>
<evidence type="ECO:0000256" key="1">
    <source>
        <dbReference type="SAM" id="MobiDB-lite"/>
    </source>
</evidence>
<keyword evidence="3" id="KW-1185">Reference proteome</keyword>
<evidence type="ECO:0000313" key="2">
    <source>
        <dbReference type="EMBL" id="CAK0863180.1"/>
    </source>
</evidence>
<evidence type="ECO:0000313" key="3">
    <source>
        <dbReference type="Proteomes" id="UP001189429"/>
    </source>
</evidence>
<protein>
    <submittedName>
        <fullName evidence="2">Uncharacterized protein</fullName>
    </submittedName>
</protein>
<feature type="compositionally biased region" description="Low complexity" evidence="1">
    <location>
        <begin position="117"/>
        <end position="142"/>
    </location>
</feature>
<dbReference type="Proteomes" id="UP001189429">
    <property type="component" value="Unassembled WGS sequence"/>
</dbReference>
<comment type="caution">
    <text evidence="2">The sequence shown here is derived from an EMBL/GenBank/DDBJ whole genome shotgun (WGS) entry which is preliminary data.</text>
</comment>
<organism evidence="2 3">
    <name type="scientific">Prorocentrum cordatum</name>
    <dbReference type="NCBI Taxonomy" id="2364126"/>
    <lineage>
        <taxon>Eukaryota</taxon>
        <taxon>Sar</taxon>
        <taxon>Alveolata</taxon>
        <taxon>Dinophyceae</taxon>
        <taxon>Prorocentrales</taxon>
        <taxon>Prorocentraceae</taxon>
        <taxon>Prorocentrum</taxon>
    </lineage>
</organism>
<dbReference type="EMBL" id="CAUYUJ010016233">
    <property type="protein sequence ID" value="CAK0863180.1"/>
    <property type="molecule type" value="Genomic_DNA"/>
</dbReference>
<proteinExistence type="predicted"/>
<reference evidence="2" key="1">
    <citation type="submission" date="2023-10" db="EMBL/GenBank/DDBJ databases">
        <authorList>
            <person name="Chen Y."/>
            <person name="Shah S."/>
            <person name="Dougan E. K."/>
            <person name="Thang M."/>
            <person name="Chan C."/>
        </authorList>
    </citation>
    <scope>NUCLEOTIDE SEQUENCE [LARGE SCALE GENOMIC DNA]</scope>
</reference>
<accession>A0ABN9UT08</accession>